<keyword evidence="3 5" id="KW-0720">Serine protease</keyword>
<reference evidence="9" key="1">
    <citation type="submission" date="2022-01" db="UniProtKB">
        <authorList>
            <consortium name="EnsemblMetazoa"/>
        </authorList>
    </citation>
    <scope>IDENTIFICATION</scope>
</reference>
<dbReference type="PRINTS" id="PR00722">
    <property type="entry name" value="CHYMOTRYPSIN"/>
</dbReference>
<protein>
    <recommendedName>
        <fullName evidence="8">Peptidase S1 domain-containing protein</fullName>
    </recommendedName>
</protein>
<dbReference type="GO" id="GO:0004252">
    <property type="term" value="F:serine-type endopeptidase activity"/>
    <property type="evidence" value="ECO:0007669"/>
    <property type="project" value="InterPro"/>
</dbReference>
<evidence type="ECO:0000256" key="3">
    <source>
        <dbReference type="ARBA" id="ARBA00022825"/>
    </source>
</evidence>
<dbReference type="PROSITE" id="PS00134">
    <property type="entry name" value="TRYPSIN_HIS"/>
    <property type="match status" value="1"/>
</dbReference>
<accession>A0A8I6RRP6</accession>
<dbReference type="SUPFAM" id="SSF50494">
    <property type="entry name" value="Trypsin-like serine proteases"/>
    <property type="match status" value="1"/>
</dbReference>
<dbReference type="InterPro" id="IPR001254">
    <property type="entry name" value="Trypsin_dom"/>
</dbReference>
<evidence type="ECO:0000256" key="4">
    <source>
        <dbReference type="ARBA" id="ARBA00023157"/>
    </source>
</evidence>
<dbReference type="InterPro" id="IPR001314">
    <property type="entry name" value="Peptidase_S1A"/>
</dbReference>
<evidence type="ECO:0000256" key="6">
    <source>
        <dbReference type="SAM" id="MobiDB-lite"/>
    </source>
</evidence>
<dbReference type="InterPro" id="IPR043504">
    <property type="entry name" value="Peptidase_S1_PA_chymotrypsin"/>
</dbReference>
<feature type="region of interest" description="Disordered" evidence="6">
    <location>
        <begin position="80"/>
        <end position="113"/>
    </location>
</feature>
<evidence type="ECO:0000259" key="8">
    <source>
        <dbReference type="PROSITE" id="PS50240"/>
    </source>
</evidence>
<proteinExistence type="predicted"/>
<dbReference type="Pfam" id="PF00089">
    <property type="entry name" value="Trypsin"/>
    <property type="match status" value="1"/>
</dbReference>
<dbReference type="AlphaFoldDB" id="A0A8I6RRP6"/>
<feature type="signal peptide" evidence="7">
    <location>
        <begin position="1"/>
        <end position="17"/>
    </location>
</feature>
<keyword evidence="7" id="KW-0732">Signal</keyword>
<keyword evidence="4" id="KW-1015">Disulfide bond</keyword>
<dbReference type="GeneID" id="106667640"/>
<feature type="chain" id="PRO_5035251548" description="Peptidase S1 domain-containing protein" evidence="7">
    <location>
        <begin position="18"/>
        <end position="372"/>
    </location>
</feature>
<dbReference type="PANTHER" id="PTHR24252:SF7">
    <property type="entry name" value="HYALIN"/>
    <property type="match status" value="1"/>
</dbReference>
<dbReference type="PROSITE" id="PS00135">
    <property type="entry name" value="TRYPSIN_SER"/>
    <property type="match status" value="1"/>
</dbReference>
<sequence>MVRNFFLTIACVLIVKSKQENESIVRYPPGHFEAEPFKYYSVSNLSTLDFGFVFAPLPTLTQPSPGPDNGLDHFHFQWQPSTAPRPVRPRPERKPDSPIGYEVTCGTRRSNPSKDDIRIVGGINAEPGEFPWQVSLQLLTGWSARHICGGTIISKHWVVTAAHCVDGIPSSSLSVVAGDYDLYKVEGHEQRVDVKRVVTKGYRKGNFSNDIALLQVDALHLDGVWTAPLCVPRPYHNFCTGYATVTGWGRLSESGELPQLLQRVTLPMVKKKDCKQLYTNAGYSNFVQQCQICSGWEQGGYDSCQGDSGGPLACKRADGYYYLCGVVSWGVGCARPRYPGVYTEVACFSSWIRDIVYARNNRDISAISNVDH</sequence>
<evidence type="ECO:0000313" key="10">
    <source>
        <dbReference type="Proteomes" id="UP000494040"/>
    </source>
</evidence>
<name>A0A8I6RRP6_CIMLE</name>
<dbReference type="PROSITE" id="PS50240">
    <property type="entry name" value="TRYPSIN_DOM"/>
    <property type="match status" value="1"/>
</dbReference>
<dbReference type="InterPro" id="IPR033116">
    <property type="entry name" value="TRYPSIN_SER"/>
</dbReference>
<evidence type="ECO:0000256" key="1">
    <source>
        <dbReference type="ARBA" id="ARBA00022670"/>
    </source>
</evidence>
<dbReference type="PANTHER" id="PTHR24252">
    <property type="entry name" value="ACROSIN-RELATED"/>
    <property type="match status" value="1"/>
</dbReference>
<dbReference type="RefSeq" id="XP_014251202.1">
    <property type="nucleotide sequence ID" value="XM_014395716.2"/>
</dbReference>
<dbReference type="OrthoDB" id="10061449at2759"/>
<keyword evidence="1 5" id="KW-0645">Protease</keyword>
<dbReference type="InterPro" id="IPR018114">
    <property type="entry name" value="TRYPSIN_HIS"/>
</dbReference>
<dbReference type="EnsemblMetazoa" id="XM_014395716.2">
    <property type="protein sequence ID" value="XP_014251202.1"/>
    <property type="gene ID" value="LOC106667640"/>
</dbReference>
<keyword evidence="10" id="KW-1185">Reference proteome</keyword>
<dbReference type="SMART" id="SM00020">
    <property type="entry name" value="Tryp_SPc"/>
    <property type="match status" value="1"/>
</dbReference>
<dbReference type="KEGG" id="clec:106667640"/>
<evidence type="ECO:0000256" key="5">
    <source>
        <dbReference type="RuleBase" id="RU363034"/>
    </source>
</evidence>
<dbReference type="Gene3D" id="2.40.10.10">
    <property type="entry name" value="Trypsin-like serine proteases"/>
    <property type="match status" value="3"/>
</dbReference>
<dbReference type="FunFam" id="2.40.10.10:FF:000006">
    <property type="entry name" value="Serine proteinase stubble"/>
    <property type="match status" value="1"/>
</dbReference>
<evidence type="ECO:0000256" key="7">
    <source>
        <dbReference type="SAM" id="SignalP"/>
    </source>
</evidence>
<organism evidence="9 10">
    <name type="scientific">Cimex lectularius</name>
    <name type="common">Bed bug</name>
    <name type="synonym">Acanthia lectularia</name>
    <dbReference type="NCBI Taxonomy" id="79782"/>
    <lineage>
        <taxon>Eukaryota</taxon>
        <taxon>Metazoa</taxon>
        <taxon>Ecdysozoa</taxon>
        <taxon>Arthropoda</taxon>
        <taxon>Hexapoda</taxon>
        <taxon>Insecta</taxon>
        <taxon>Pterygota</taxon>
        <taxon>Neoptera</taxon>
        <taxon>Paraneoptera</taxon>
        <taxon>Hemiptera</taxon>
        <taxon>Heteroptera</taxon>
        <taxon>Panheteroptera</taxon>
        <taxon>Cimicomorpha</taxon>
        <taxon>Cimicidae</taxon>
        <taxon>Cimex</taxon>
    </lineage>
</organism>
<dbReference type="OMA" id="VYTEVAC"/>
<feature type="domain" description="Peptidase S1" evidence="8">
    <location>
        <begin position="119"/>
        <end position="357"/>
    </location>
</feature>
<dbReference type="InterPro" id="IPR009003">
    <property type="entry name" value="Peptidase_S1_PA"/>
</dbReference>
<dbReference type="Proteomes" id="UP000494040">
    <property type="component" value="Unassembled WGS sequence"/>
</dbReference>
<dbReference type="CDD" id="cd00190">
    <property type="entry name" value="Tryp_SPc"/>
    <property type="match status" value="1"/>
</dbReference>
<evidence type="ECO:0000256" key="2">
    <source>
        <dbReference type="ARBA" id="ARBA00022801"/>
    </source>
</evidence>
<keyword evidence="2 5" id="KW-0378">Hydrolase</keyword>
<dbReference type="GO" id="GO:0006508">
    <property type="term" value="P:proteolysis"/>
    <property type="evidence" value="ECO:0007669"/>
    <property type="project" value="UniProtKB-KW"/>
</dbReference>
<evidence type="ECO:0000313" key="9">
    <source>
        <dbReference type="EnsemblMetazoa" id="XP_014251202.1"/>
    </source>
</evidence>